<keyword evidence="7" id="KW-1185">Reference proteome</keyword>
<accession>A0A1D7UU10</accession>
<dbReference type="PIRSF" id="PIRSF030066">
    <property type="entry name" value="UCP030066"/>
    <property type="match status" value="1"/>
</dbReference>
<dbReference type="InterPro" id="IPR016944">
    <property type="entry name" value="UCP030066"/>
</dbReference>
<evidence type="ECO:0000256" key="4">
    <source>
        <dbReference type="ARBA" id="ARBA00023136"/>
    </source>
</evidence>
<dbReference type="Pfam" id="PF13564">
    <property type="entry name" value="DoxX_2"/>
    <property type="match status" value="1"/>
</dbReference>
<dbReference type="KEGG" id="laj:A0128_04045"/>
<organism evidence="6 7">
    <name type="scientific">Leptospira tipperaryensis</name>
    <dbReference type="NCBI Taxonomy" id="2564040"/>
    <lineage>
        <taxon>Bacteria</taxon>
        <taxon>Pseudomonadati</taxon>
        <taxon>Spirochaetota</taxon>
        <taxon>Spirochaetia</taxon>
        <taxon>Leptospirales</taxon>
        <taxon>Leptospiraceae</taxon>
        <taxon>Leptospira</taxon>
    </lineage>
</organism>
<protein>
    <submittedName>
        <fullName evidence="6">DoxX-like family protein</fullName>
    </submittedName>
</protein>
<dbReference type="Proteomes" id="UP000094197">
    <property type="component" value="Chromosome 1"/>
</dbReference>
<evidence type="ECO:0000256" key="5">
    <source>
        <dbReference type="SAM" id="Phobius"/>
    </source>
</evidence>
<dbReference type="RefSeq" id="WP_069606344.1">
    <property type="nucleotide sequence ID" value="NZ_CP015217.1"/>
</dbReference>
<evidence type="ECO:0000256" key="3">
    <source>
        <dbReference type="ARBA" id="ARBA00022989"/>
    </source>
</evidence>
<evidence type="ECO:0000256" key="2">
    <source>
        <dbReference type="ARBA" id="ARBA00022692"/>
    </source>
</evidence>
<dbReference type="AlphaFoldDB" id="A0A1D7UU10"/>
<keyword evidence="2 5" id="KW-0812">Transmembrane</keyword>
<comment type="subcellular location">
    <subcellularLocation>
        <location evidence="1">Membrane</location>
        <topology evidence="1">Multi-pass membrane protein</topology>
    </subcellularLocation>
</comment>
<dbReference type="OrthoDB" id="7960583at2"/>
<reference evidence="6 7" key="1">
    <citation type="submission" date="2016-04" db="EMBL/GenBank/DDBJ databases">
        <title>Complete genome seqeunce of Leptospira alstonii serovar Room22.</title>
        <authorList>
            <person name="Nally J.E."/>
            <person name="Bayles D.O."/>
            <person name="Hurley D."/>
            <person name="Fanning S."/>
            <person name="McMahon B.J."/>
            <person name="Arent Z."/>
        </authorList>
    </citation>
    <scope>NUCLEOTIDE SEQUENCE [LARGE SCALE GENOMIC DNA]</scope>
    <source>
        <strain evidence="6 7">GWTS #1</strain>
    </source>
</reference>
<dbReference type="InterPro" id="IPR032808">
    <property type="entry name" value="DoxX"/>
</dbReference>
<feature type="transmembrane region" description="Helical" evidence="5">
    <location>
        <begin position="99"/>
        <end position="117"/>
    </location>
</feature>
<feature type="transmembrane region" description="Helical" evidence="5">
    <location>
        <begin position="9"/>
        <end position="31"/>
    </location>
</feature>
<keyword evidence="3 5" id="KW-1133">Transmembrane helix</keyword>
<name>A0A1D7UU10_9LEPT</name>
<evidence type="ECO:0000313" key="7">
    <source>
        <dbReference type="Proteomes" id="UP000094197"/>
    </source>
</evidence>
<feature type="transmembrane region" description="Helical" evidence="5">
    <location>
        <begin position="43"/>
        <end position="63"/>
    </location>
</feature>
<evidence type="ECO:0000256" key="1">
    <source>
        <dbReference type="ARBA" id="ARBA00004141"/>
    </source>
</evidence>
<sequence length="131" mass="14401">MNKEKIKTILYWVTTVLVAANYAFAAYAYTVQGPEVVEGMSKLGYPLYFVTLLGVWKLLGAIAISIPKFPLLKEWAYAGMFFNLTAASISTGISGFETVHIVMPLVGLVLVGLSWALRPESRRLPGVWSLS</sequence>
<feature type="transmembrane region" description="Helical" evidence="5">
    <location>
        <begin position="75"/>
        <end position="93"/>
    </location>
</feature>
<proteinExistence type="predicted"/>
<dbReference type="EMBL" id="CP015217">
    <property type="protein sequence ID" value="AOP33102.1"/>
    <property type="molecule type" value="Genomic_DNA"/>
</dbReference>
<dbReference type="GO" id="GO:0016020">
    <property type="term" value="C:membrane"/>
    <property type="evidence" value="ECO:0007669"/>
    <property type="project" value="UniProtKB-SubCell"/>
</dbReference>
<gene>
    <name evidence="6" type="ORF">A0128_04045</name>
</gene>
<evidence type="ECO:0000313" key="6">
    <source>
        <dbReference type="EMBL" id="AOP33102.1"/>
    </source>
</evidence>
<keyword evidence="4 5" id="KW-0472">Membrane</keyword>